<feature type="transmembrane region" description="Helical" evidence="1">
    <location>
        <begin position="219"/>
        <end position="239"/>
    </location>
</feature>
<feature type="transmembrane region" description="Helical" evidence="1">
    <location>
        <begin position="107"/>
        <end position="133"/>
    </location>
</feature>
<dbReference type="Pfam" id="PF12730">
    <property type="entry name" value="ABC2_membrane_4"/>
    <property type="match status" value="1"/>
</dbReference>
<reference evidence="2 3" key="1">
    <citation type="submission" date="2021-03" db="EMBL/GenBank/DDBJ databases">
        <title>Genomic Encyclopedia of Type Strains, Phase IV (KMG-IV): sequencing the most valuable type-strain genomes for metagenomic binning, comparative biology and taxonomic classification.</title>
        <authorList>
            <person name="Goeker M."/>
        </authorList>
    </citation>
    <scope>NUCLEOTIDE SEQUENCE [LARGE SCALE GENOMIC DNA]</scope>
    <source>
        <strain evidence="2 3">DSM 26048</strain>
    </source>
</reference>
<feature type="transmembrane region" description="Helical" evidence="1">
    <location>
        <begin position="60"/>
        <end position="79"/>
    </location>
</feature>
<comment type="caution">
    <text evidence="2">The sequence shown here is derived from an EMBL/GenBank/DDBJ whole genome shotgun (WGS) entry which is preliminary data.</text>
</comment>
<dbReference type="Proteomes" id="UP001519287">
    <property type="component" value="Unassembled WGS sequence"/>
</dbReference>
<dbReference type="RefSeq" id="WP_209979889.1">
    <property type="nucleotide sequence ID" value="NZ_JAGGLB010000063.1"/>
</dbReference>
<sequence length="245" mass="27492">MVDLLYTELLKLKRSRMFLLSIIGAAVAPFMVVVSTYIHIKTKDPSLFVPFNELFFDANMYTVLLIGVPLYGVVTAYLFSREYMEDTLKNLLTIPVSRTSIMLSKMLLMFMWIMLLTLLAWGLTLLLGILGQFEGLSSSLVVESLQQFMVAGAFLFILSTPIILITIVLKNYVPTIVLTIVITLINVMSSNSEYKGLIPWPAAFDIAYGMLLPDYPPEYSYIVIGATSIIGFIAALVYFRKADIH</sequence>
<dbReference type="PANTHER" id="PTHR37305:SF1">
    <property type="entry name" value="MEMBRANE PROTEIN"/>
    <property type="match status" value="1"/>
</dbReference>
<evidence type="ECO:0000256" key="1">
    <source>
        <dbReference type="SAM" id="Phobius"/>
    </source>
</evidence>
<feature type="transmembrane region" description="Helical" evidence="1">
    <location>
        <begin position="145"/>
        <end position="165"/>
    </location>
</feature>
<evidence type="ECO:0000313" key="2">
    <source>
        <dbReference type="EMBL" id="MBP1996977.1"/>
    </source>
</evidence>
<keyword evidence="1" id="KW-0472">Membrane</keyword>
<accession>A0ABS4JAV4</accession>
<proteinExistence type="predicted"/>
<dbReference type="PANTHER" id="PTHR37305">
    <property type="entry name" value="INTEGRAL MEMBRANE PROTEIN-RELATED"/>
    <property type="match status" value="1"/>
</dbReference>
<organism evidence="2 3">
    <name type="scientific">Paenibacillus eucommiae</name>
    <dbReference type="NCBI Taxonomy" id="1355755"/>
    <lineage>
        <taxon>Bacteria</taxon>
        <taxon>Bacillati</taxon>
        <taxon>Bacillota</taxon>
        <taxon>Bacilli</taxon>
        <taxon>Bacillales</taxon>
        <taxon>Paenibacillaceae</taxon>
        <taxon>Paenibacillus</taxon>
    </lineage>
</organism>
<gene>
    <name evidence="2" type="ORF">J2Z66_008655</name>
</gene>
<feature type="transmembrane region" description="Helical" evidence="1">
    <location>
        <begin position="18"/>
        <end position="40"/>
    </location>
</feature>
<protein>
    <submittedName>
        <fullName evidence="2">Bacitracin transport system permease protein</fullName>
    </submittedName>
</protein>
<dbReference type="EMBL" id="JAGGLB010000063">
    <property type="protein sequence ID" value="MBP1996977.1"/>
    <property type="molecule type" value="Genomic_DNA"/>
</dbReference>
<keyword evidence="1" id="KW-1133">Transmembrane helix</keyword>
<keyword evidence="3" id="KW-1185">Reference proteome</keyword>
<name>A0ABS4JAV4_9BACL</name>
<feature type="transmembrane region" description="Helical" evidence="1">
    <location>
        <begin position="172"/>
        <end position="189"/>
    </location>
</feature>
<evidence type="ECO:0000313" key="3">
    <source>
        <dbReference type="Proteomes" id="UP001519287"/>
    </source>
</evidence>
<keyword evidence="1" id="KW-0812">Transmembrane</keyword>